<dbReference type="InterPro" id="IPR050464">
    <property type="entry name" value="Zeta_carotene_desat/Oxidored"/>
</dbReference>
<dbReference type="PROSITE" id="PS51318">
    <property type="entry name" value="TAT"/>
    <property type="match status" value="1"/>
</dbReference>
<keyword evidence="2" id="KW-1185">Reference proteome</keyword>
<dbReference type="PANTHER" id="PTHR42923">
    <property type="entry name" value="PROTOPORPHYRINOGEN OXIDASE"/>
    <property type="match status" value="1"/>
</dbReference>
<gene>
    <name evidence="1" type="ORF">ACFOOT_00155</name>
</gene>
<dbReference type="PANTHER" id="PTHR42923:SF3">
    <property type="entry name" value="PROTOPORPHYRINOGEN OXIDASE"/>
    <property type="match status" value="1"/>
</dbReference>
<dbReference type="RefSeq" id="WP_191324723.1">
    <property type="nucleotide sequence ID" value="NZ_BMZP01000011.1"/>
</dbReference>
<dbReference type="Proteomes" id="UP001595683">
    <property type="component" value="Unassembled WGS sequence"/>
</dbReference>
<dbReference type="EMBL" id="JBHRYE010000001">
    <property type="protein sequence ID" value="MFC3669824.1"/>
    <property type="molecule type" value="Genomic_DNA"/>
</dbReference>
<evidence type="ECO:0000313" key="2">
    <source>
        <dbReference type="Proteomes" id="UP001595683"/>
    </source>
</evidence>
<protein>
    <submittedName>
        <fullName evidence="1">NAD(P)-binding protein</fullName>
    </submittedName>
</protein>
<name>A0ABV7UXA3_9SPHN</name>
<comment type="caution">
    <text evidence="1">The sequence shown here is derived from an EMBL/GenBank/DDBJ whole genome shotgun (WGS) entry which is preliminary data.</text>
</comment>
<dbReference type="SUPFAM" id="SSF51905">
    <property type="entry name" value="FAD/NAD(P)-binding domain"/>
    <property type="match status" value="2"/>
</dbReference>
<dbReference type="Pfam" id="PF13450">
    <property type="entry name" value="NAD_binding_8"/>
    <property type="match status" value="1"/>
</dbReference>
<dbReference type="Gene3D" id="3.50.50.60">
    <property type="entry name" value="FAD/NAD(P)-binding domain"/>
    <property type="match status" value="1"/>
</dbReference>
<organism evidence="1 2">
    <name type="scientific">Novosphingobium pokkalii</name>
    <dbReference type="NCBI Taxonomy" id="1770194"/>
    <lineage>
        <taxon>Bacteria</taxon>
        <taxon>Pseudomonadati</taxon>
        <taxon>Pseudomonadota</taxon>
        <taxon>Alphaproteobacteria</taxon>
        <taxon>Sphingomonadales</taxon>
        <taxon>Sphingomonadaceae</taxon>
        <taxon>Novosphingobium</taxon>
    </lineage>
</organism>
<dbReference type="InterPro" id="IPR036188">
    <property type="entry name" value="FAD/NAD-bd_sf"/>
</dbReference>
<evidence type="ECO:0000313" key="1">
    <source>
        <dbReference type="EMBL" id="MFC3669824.1"/>
    </source>
</evidence>
<dbReference type="InterPro" id="IPR006311">
    <property type="entry name" value="TAT_signal"/>
</dbReference>
<sequence length="648" mass="68878">MAIDGASQGKPDTGLTRRTFVTSTSATAATALAVPAQASVAAPAAPVAALPAHPGEPGGYYPPLRTGLRGSHPGSFEVAHALRDGQAVGQALAGPAHESYDLVVVGGGISGLSAALFYRDRNPAARILILENHDDFGGHAKRNEFRVRGHTLLMNGGTAGIESPTPYSKVADGLLKRLGIDVPALIKAYNGDTEVEEGTFAGLKLGRAAFFTKETFGRDALVPMPDGVPVADALAKSPLSAAARAQIGALEAGASDPLGTMPMAERKDYLATISYRDYLMKHGGLSEEAMLFYQDRPLGWWCVGADGISALDAWGTGFFPGFKGLKLEPGGTMRMGYTPRGFANTGGSYDFHFPDGNATIARRLVAELIPGFMAPGLSVEQSILAPADYAALDRPENAVRLRLSSIAVHAVNRAQAGADVVYSRAGKVHKVAARHVVMACYNMIIPYLVPSLPEAQKEALHELVKEPLVYVSVALDNWRAFAKAGLSSIQFPQAWFQGAGLDKAVPIGGYAGPKSPDDPIVLHMTGIPHQPGLSEHDQSRAGRMELLGTDLATYEERVRDQLTRALGQYGFDADKDIVAITVNRWPHGYSPEFNALWDKHQDDDPQAPNKIARQRFGAITIANADSGRAAYTDSAIDQAWRAVGELLG</sequence>
<reference evidence="2" key="1">
    <citation type="journal article" date="2019" name="Int. J. Syst. Evol. Microbiol.">
        <title>The Global Catalogue of Microorganisms (GCM) 10K type strain sequencing project: providing services to taxonomists for standard genome sequencing and annotation.</title>
        <authorList>
            <consortium name="The Broad Institute Genomics Platform"/>
            <consortium name="The Broad Institute Genome Sequencing Center for Infectious Disease"/>
            <person name="Wu L."/>
            <person name="Ma J."/>
        </authorList>
    </citation>
    <scope>NUCLEOTIDE SEQUENCE [LARGE SCALE GENOMIC DNA]</scope>
    <source>
        <strain evidence="2">KCTC 42224</strain>
    </source>
</reference>
<proteinExistence type="predicted"/>
<accession>A0ABV7UXA3</accession>